<organism evidence="1 2">
    <name type="scientific">Racocetra persica</name>
    <dbReference type="NCBI Taxonomy" id="160502"/>
    <lineage>
        <taxon>Eukaryota</taxon>
        <taxon>Fungi</taxon>
        <taxon>Fungi incertae sedis</taxon>
        <taxon>Mucoromycota</taxon>
        <taxon>Glomeromycotina</taxon>
        <taxon>Glomeromycetes</taxon>
        <taxon>Diversisporales</taxon>
        <taxon>Gigasporaceae</taxon>
        <taxon>Racocetra</taxon>
    </lineage>
</organism>
<dbReference type="EMBL" id="CAJVQC010020162">
    <property type="protein sequence ID" value="CAG8706315.1"/>
    <property type="molecule type" value="Genomic_DNA"/>
</dbReference>
<dbReference type="Proteomes" id="UP000789920">
    <property type="component" value="Unassembled WGS sequence"/>
</dbReference>
<protein>
    <submittedName>
        <fullName evidence="1">6849_t:CDS:1</fullName>
    </submittedName>
</protein>
<name>A0ACA9PH83_9GLOM</name>
<gene>
    <name evidence="1" type="ORF">RPERSI_LOCUS10253</name>
</gene>
<sequence>CKCNYLSKEVKAFVKLPKASTVCFIAKYTPSTHCIVDALKCLTWLV</sequence>
<comment type="caution">
    <text evidence="1">The sequence shown here is derived from an EMBL/GenBank/DDBJ whole genome shotgun (WGS) entry which is preliminary data.</text>
</comment>
<feature type="non-terminal residue" evidence="1">
    <location>
        <position position="1"/>
    </location>
</feature>
<reference evidence="1" key="1">
    <citation type="submission" date="2021-06" db="EMBL/GenBank/DDBJ databases">
        <authorList>
            <person name="Kallberg Y."/>
            <person name="Tangrot J."/>
            <person name="Rosling A."/>
        </authorList>
    </citation>
    <scope>NUCLEOTIDE SEQUENCE</scope>
    <source>
        <strain evidence="1">MA461A</strain>
    </source>
</reference>
<evidence type="ECO:0000313" key="2">
    <source>
        <dbReference type="Proteomes" id="UP000789920"/>
    </source>
</evidence>
<accession>A0ACA9PH83</accession>
<keyword evidence="2" id="KW-1185">Reference proteome</keyword>
<proteinExistence type="predicted"/>
<evidence type="ECO:0000313" key="1">
    <source>
        <dbReference type="EMBL" id="CAG8706315.1"/>
    </source>
</evidence>